<dbReference type="HOGENOM" id="CLU_009630_3_0_1"/>
<feature type="region of interest" description="Disordered" evidence="2">
    <location>
        <begin position="770"/>
        <end position="801"/>
    </location>
</feature>
<feature type="compositionally biased region" description="Low complexity" evidence="2">
    <location>
        <begin position="784"/>
        <end position="801"/>
    </location>
</feature>
<feature type="region of interest" description="Disordered" evidence="2">
    <location>
        <begin position="1"/>
        <end position="20"/>
    </location>
</feature>
<dbReference type="InterPro" id="IPR037293">
    <property type="entry name" value="Gal_Oxidase_central_sf"/>
</dbReference>
<dbReference type="CDD" id="cd02851">
    <property type="entry name" value="E_set_GO_C"/>
    <property type="match status" value="1"/>
</dbReference>
<feature type="domain" description="Glyoxal oxidase N-terminal" evidence="3">
    <location>
        <begin position="388"/>
        <end position="648"/>
    </location>
</feature>
<dbReference type="AlphaFoldDB" id="L8WXH6"/>
<keyword evidence="1" id="KW-0732">Signal</keyword>
<protein>
    <submittedName>
        <fullName evidence="5">Copper radical oxidase</fullName>
    </submittedName>
</protein>
<feature type="compositionally biased region" description="Polar residues" evidence="2">
    <location>
        <begin position="770"/>
        <end position="783"/>
    </location>
</feature>
<dbReference type="InterPro" id="IPR013783">
    <property type="entry name" value="Ig-like_fold"/>
</dbReference>
<keyword evidence="6" id="KW-1185">Reference proteome</keyword>
<evidence type="ECO:0000259" key="4">
    <source>
        <dbReference type="Pfam" id="PF09118"/>
    </source>
</evidence>
<feature type="compositionally biased region" description="Basic and acidic residues" evidence="2">
    <location>
        <begin position="1"/>
        <end position="17"/>
    </location>
</feature>
<dbReference type="Proteomes" id="UP000011668">
    <property type="component" value="Unassembled WGS sequence"/>
</dbReference>
<dbReference type="InterPro" id="IPR011043">
    <property type="entry name" value="Gal_Oxase/kelch_b-propeller"/>
</dbReference>
<dbReference type="OrthoDB" id="2019572at2759"/>
<evidence type="ECO:0000256" key="1">
    <source>
        <dbReference type="ARBA" id="ARBA00022729"/>
    </source>
</evidence>
<evidence type="ECO:0000313" key="6">
    <source>
        <dbReference type="Proteomes" id="UP000011668"/>
    </source>
</evidence>
<dbReference type="PANTHER" id="PTHR32208:SF96">
    <property type="entry name" value="GLYOXAL OXIDASE"/>
    <property type="match status" value="1"/>
</dbReference>
<dbReference type="InterPro" id="IPR009880">
    <property type="entry name" value="Glyoxal_oxidase_N"/>
</dbReference>
<dbReference type="SUPFAM" id="SSF81296">
    <property type="entry name" value="E set domains"/>
    <property type="match status" value="1"/>
</dbReference>
<dbReference type="STRING" id="983506.L8WXH6"/>
<dbReference type="Pfam" id="PF07250">
    <property type="entry name" value="Glyoxal_oxid_N"/>
    <property type="match status" value="2"/>
</dbReference>
<name>L8WXH6_THACA</name>
<dbReference type="Gene3D" id="2.130.10.80">
    <property type="entry name" value="Galactose oxidase/kelch, beta-propeller"/>
    <property type="match status" value="1"/>
</dbReference>
<dbReference type="Pfam" id="PF09118">
    <property type="entry name" value="GO-like_E_set"/>
    <property type="match status" value="1"/>
</dbReference>
<evidence type="ECO:0000313" key="5">
    <source>
        <dbReference type="EMBL" id="ELU41064.1"/>
    </source>
</evidence>
<dbReference type="InterPro" id="IPR014756">
    <property type="entry name" value="Ig_E-set"/>
</dbReference>
<gene>
    <name evidence="5" type="ORF">AG1IA_04906</name>
</gene>
<sequence length="826" mass="89067">MIGSERARVWGKGERPTRSTSHNLIHVREQPIRKDVDIGNFCRQCIGTLQHGRHAKFLFCSSNVMAQPISACAGGKMPGRSGFLKRGPAATFEYEISLHGPYTTTISPCKLGDSRTLALSVLIRCPRVSGSAQFVYKRSARCWDSPASRLLSPELSLIIPLCGLVILLAIMSSSRRSAVRFVALATFLVTGAAAAPKVLPKPGQPTKSGKPGTFEVVGDSGVSAMQLFLGTDNRVYIVDKTENNPSKVGNPEHPAWATEYDINTNTIRSMDVVTNSFCAGGGVLGNGTWLNVGGNQAVTWGGLTAASQDGKDGPYYTVDGGKAIRLLDPCDDKKCNWREMFMSTRRWYPTLENLEDGSLMIIGGNLWGGFVNSQGQVSISPTMDRNFQLIIACFQNNPTYEFFPSRGDPIGLNILTTTLPANLYPLTWLLPSGNLFIQSNWKTEVFDYKANKEYFLDDIPHAYADLGTVMLPLTPKNNYTATIMFCGGSDLQPDQWTETWAIAAYPADSSCVKMSPDVSGEWENDDSLPEGRTLGSMILLPTGEIFMVNGANLGVAGYGNVSWAIGQSYADQPIYRPIIYNPDAPAGSRWSREGLSDSTVARMYHSGATILPDGSVFVSGSNPNADYNVGSNVKYPTEYRVERFYPMYYSKRRPEPVGLLSQLSYGGDYFNVTLSPEDLSGDASNIAKAKVVIIRPGFSTHALNMGQRYIQLDSAYIGNEDNSGVLHVSQLPPNPAVFPPGPALIFVVVDGVPSIGQTIMVGSGKIETQPTQAAASLPQSQIASQNSPGGSSSSGSGNNNNNSAIRSGLNIVLHGVFGLALAISLA</sequence>
<feature type="domain" description="Galactose oxidase-like Early set" evidence="4">
    <location>
        <begin position="653"/>
        <end position="761"/>
    </location>
</feature>
<comment type="caution">
    <text evidence="5">The sequence shown here is derived from an EMBL/GenBank/DDBJ whole genome shotgun (WGS) entry which is preliminary data.</text>
</comment>
<accession>L8WXH6</accession>
<dbReference type="EMBL" id="AFRT01001181">
    <property type="protein sequence ID" value="ELU41064.1"/>
    <property type="molecule type" value="Genomic_DNA"/>
</dbReference>
<feature type="domain" description="Glyoxal oxidase N-terminal" evidence="3">
    <location>
        <begin position="252"/>
        <end position="365"/>
    </location>
</feature>
<evidence type="ECO:0000256" key="2">
    <source>
        <dbReference type="SAM" id="MobiDB-lite"/>
    </source>
</evidence>
<evidence type="ECO:0000259" key="3">
    <source>
        <dbReference type="Pfam" id="PF07250"/>
    </source>
</evidence>
<dbReference type="InterPro" id="IPR015202">
    <property type="entry name" value="GO-like_E_set"/>
</dbReference>
<dbReference type="Gene3D" id="2.60.40.10">
    <property type="entry name" value="Immunoglobulins"/>
    <property type="match status" value="1"/>
</dbReference>
<dbReference type="PANTHER" id="PTHR32208">
    <property type="entry name" value="SECRETED PROTEIN-RELATED"/>
    <property type="match status" value="1"/>
</dbReference>
<reference evidence="5 6" key="1">
    <citation type="journal article" date="2013" name="Nat. Commun.">
        <title>The evolution and pathogenic mechanisms of the rice sheath blight pathogen.</title>
        <authorList>
            <person name="Zheng A."/>
            <person name="Lin R."/>
            <person name="Xu L."/>
            <person name="Qin P."/>
            <person name="Tang C."/>
            <person name="Ai P."/>
            <person name="Zhang D."/>
            <person name="Liu Y."/>
            <person name="Sun Z."/>
            <person name="Feng H."/>
            <person name="Wang Y."/>
            <person name="Chen Y."/>
            <person name="Liang X."/>
            <person name="Fu R."/>
            <person name="Li Q."/>
            <person name="Zhang J."/>
            <person name="Yu X."/>
            <person name="Xie Z."/>
            <person name="Ding L."/>
            <person name="Guan P."/>
            <person name="Tang J."/>
            <person name="Liang Y."/>
            <person name="Wang S."/>
            <person name="Deng Q."/>
            <person name="Li S."/>
            <person name="Zhu J."/>
            <person name="Wang L."/>
            <person name="Liu H."/>
            <person name="Li P."/>
        </authorList>
    </citation>
    <scope>NUCLEOTIDE SEQUENCE [LARGE SCALE GENOMIC DNA]</scope>
    <source>
        <strain evidence="6">AG-1 IA</strain>
    </source>
</reference>
<proteinExistence type="predicted"/>
<dbReference type="OMA" id="MNQRMLK"/>
<organism evidence="5 6">
    <name type="scientific">Thanatephorus cucumeris (strain AG1-IA)</name>
    <name type="common">Rice sheath blight fungus</name>
    <name type="synonym">Rhizoctonia solani</name>
    <dbReference type="NCBI Taxonomy" id="983506"/>
    <lineage>
        <taxon>Eukaryota</taxon>
        <taxon>Fungi</taxon>
        <taxon>Dikarya</taxon>
        <taxon>Basidiomycota</taxon>
        <taxon>Agaricomycotina</taxon>
        <taxon>Agaricomycetes</taxon>
        <taxon>Cantharellales</taxon>
        <taxon>Ceratobasidiaceae</taxon>
        <taxon>Rhizoctonia</taxon>
        <taxon>Rhizoctonia solani AG-1</taxon>
    </lineage>
</organism>
<dbReference type="SUPFAM" id="SSF50965">
    <property type="entry name" value="Galactose oxidase, central domain"/>
    <property type="match status" value="1"/>
</dbReference>